<proteinExistence type="predicted"/>
<dbReference type="Gene3D" id="3.40.630.30">
    <property type="match status" value="1"/>
</dbReference>
<dbReference type="PROSITE" id="PS51186">
    <property type="entry name" value="GNAT"/>
    <property type="match status" value="1"/>
</dbReference>
<name>A0A9D1FLL7_9FIRM</name>
<evidence type="ECO:0000313" key="3">
    <source>
        <dbReference type="Proteomes" id="UP000824002"/>
    </source>
</evidence>
<evidence type="ECO:0000259" key="1">
    <source>
        <dbReference type="PROSITE" id="PS51186"/>
    </source>
</evidence>
<dbReference type="SUPFAM" id="SSF55729">
    <property type="entry name" value="Acyl-CoA N-acyltransferases (Nat)"/>
    <property type="match status" value="1"/>
</dbReference>
<dbReference type="InterPro" id="IPR000182">
    <property type="entry name" value="GNAT_dom"/>
</dbReference>
<evidence type="ECO:0000313" key="2">
    <source>
        <dbReference type="EMBL" id="HIS75809.1"/>
    </source>
</evidence>
<feature type="domain" description="N-acetyltransferase" evidence="1">
    <location>
        <begin position="15"/>
        <end position="173"/>
    </location>
</feature>
<dbReference type="Pfam" id="PF13302">
    <property type="entry name" value="Acetyltransf_3"/>
    <property type="match status" value="1"/>
</dbReference>
<dbReference type="PANTHER" id="PTHR43792:SF9">
    <property type="entry name" value="RIBOSOMAL-PROTEIN-ALANINE ACETYLTRANSFERASE"/>
    <property type="match status" value="1"/>
</dbReference>
<organism evidence="2 3">
    <name type="scientific">Candidatus Merdivicinus excrementipullorum</name>
    <dbReference type="NCBI Taxonomy" id="2840867"/>
    <lineage>
        <taxon>Bacteria</taxon>
        <taxon>Bacillati</taxon>
        <taxon>Bacillota</taxon>
        <taxon>Clostridia</taxon>
        <taxon>Eubacteriales</taxon>
        <taxon>Oscillospiraceae</taxon>
        <taxon>Oscillospiraceae incertae sedis</taxon>
        <taxon>Candidatus Merdivicinus</taxon>
    </lineage>
</organism>
<dbReference type="PANTHER" id="PTHR43792">
    <property type="entry name" value="GNAT FAMILY, PUTATIVE (AFU_ORTHOLOGUE AFUA_3G00765)-RELATED-RELATED"/>
    <property type="match status" value="1"/>
</dbReference>
<reference evidence="2" key="2">
    <citation type="journal article" date="2021" name="PeerJ">
        <title>Extensive microbial diversity within the chicken gut microbiome revealed by metagenomics and culture.</title>
        <authorList>
            <person name="Gilroy R."/>
            <person name="Ravi A."/>
            <person name="Getino M."/>
            <person name="Pursley I."/>
            <person name="Horton D.L."/>
            <person name="Alikhan N.F."/>
            <person name="Baker D."/>
            <person name="Gharbi K."/>
            <person name="Hall N."/>
            <person name="Watson M."/>
            <person name="Adriaenssens E.M."/>
            <person name="Foster-Nyarko E."/>
            <person name="Jarju S."/>
            <person name="Secka A."/>
            <person name="Antonio M."/>
            <person name="Oren A."/>
            <person name="Chaudhuri R.R."/>
            <person name="La Ragione R."/>
            <person name="Hildebrand F."/>
            <person name="Pallen M.J."/>
        </authorList>
    </citation>
    <scope>NUCLEOTIDE SEQUENCE</scope>
    <source>
        <strain evidence="2">CHK199-13235</strain>
    </source>
</reference>
<dbReference type="GO" id="GO:0005737">
    <property type="term" value="C:cytoplasm"/>
    <property type="evidence" value="ECO:0007669"/>
    <property type="project" value="TreeGrafter"/>
</dbReference>
<dbReference type="InterPro" id="IPR051531">
    <property type="entry name" value="N-acetyltransferase"/>
</dbReference>
<accession>A0A9D1FLL7</accession>
<comment type="caution">
    <text evidence="2">The sequence shown here is derived from an EMBL/GenBank/DDBJ whole genome shotgun (WGS) entry which is preliminary data.</text>
</comment>
<dbReference type="Proteomes" id="UP000824002">
    <property type="component" value="Unassembled WGS sequence"/>
</dbReference>
<dbReference type="EMBL" id="DVJP01000026">
    <property type="protein sequence ID" value="HIS75809.1"/>
    <property type="molecule type" value="Genomic_DNA"/>
</dbReference>
<sequence length="188" mass="21660">MLTHQGTGTLSTSRLLLRRFTLDDAQAVYDSYTSDEKVSLRHNLDAHQSVEETRTMLAEWIAEYGDKKYYHWVIEHENMVIGEINLFNIANEQERCELGYTIGSKWWNNGFATEAVGEILRFAFEEVHFNKVCARHDADNPASGRVMQKNGMKQEGLFREHAVKKDGAKIDVTFYGILRSEWTAKAPR</sequence>
<gene>
    <name evidence="2" type="ORF">IAB51_03265</name>
</gene>
<dbReference type="InterPro" id="IPR016181">
    <property type="entry name" value="Acyl_CoA_acyltransferase"/>
</dbReference>
<dbReference type="AlphaFoldDB" id="A0A9D1FLL7"/>
<dbReference type="GO" id="GO:0008999">
    <property type="term" value="F:protein-N-terminal-alanine acetyltransferase activity"/>
    <property type="evidence" value="ECO:0007669"/>
    <property type="project" value="TreeGrafter"/>
</dbReference>
<reference evidence="2" key="1">
    <citation type="submission" date="2020-10" db="EMBL/GenBank/DDBJ databases">
        <authorList>
            <person name="Gilroy R."/>
        </authorList>
    </citation>
    <scope>NUCLEOTIDE SEQUENCE</scope>
    <source>
        <strain evidence="2">CHK199-13235</strain>
    </source>
</reference>
<protein>
    <submittedName>
        <fullName evidence="2">GNAT family N-acetyltransferase</fullName>
    </submittedName>
</protein>